<dbReference type="SUPFAM" id="SSF47413">
    <property type="entry name" value="lambda repressor-like DNA-binding domains"/>
    <property type="match status" value="1"/>
</dbReference>
<sequence length="106" mass="11982">MELDLVQMGARLRNSRIAHGYTREQLAEKLGVTPKFCADIELGKKGMSLRTLCRLTEVLHLSADYLLFGHGSSGDLQQIQQILQHCPPQKRPLARQLLEVFLQALE</sequence>
<evidence type="ECO:0000259" key="2">
    <source>
        <dbReference type="PROSITE" id="PS50943"/>
    </source>
</evidence>
<organism evidence="3">
    <name type="scientific">uncultured Anaerotruncus sp</name>
    <dbReference type="NCBI Taxonomy" id="905011"/>
    <lineage>
        <taxon>Bacteria</taxon>
        <taxon>Bacillati</taxon>
        <taxon>Bacillota</taxon>
        <taxon>Clostridia</taxon>
        <taxon>Eubacteriales</taxon>
        <taxon>Oscillospiraceae</taxon>
        <taxon>Anaerotruncus</taxon>
        <taxon>environmental samples</taxon>
    </lineage>
</organism>
<dbReference type="InterPro" id="IPR001387">
    <property type="entry name" value="Cro/C1-type_HTH"/>
</dbReference>
<dbReference type="Gene3D" id="1.10.260.40">
    <property type="entry name" value="lambda repressor-like DNA-binding domains"/>
    <property type="match status" value="1"/>
</dbReference>
<dbReference type="SMART" id="SM00530">
    <property type="entry name" value="HTH_XRE"/>
    <property type="match status" value="1"/>
</dbReference>
<evidence type="ECO:0000313" key="3">
    <source>
        <dbReference type="EMBL" id="SCJ40332.1"/>
    </source>
</evidence>
<dbReference type="InterPro" id="IPR010982">
    <property type="entry name" value="Lambda_DNA-bd_dom_sf"/>
</dbReference>
<keyword evidence="1" id="KW-0238">DNA-binding</keyword>
<dbReference type="Pfam" id="PF01381">
    <property type="entry name" value="HTH_3"/>
    <property type="match status" value="1"/>
</dbReference>
<dbReference type="GO" id="GO:0003677">
    <property type="term" value="F:DNA binding"/>
    <property type="evidence" value="ECO:0007669"/>
    <property type="project" value="UniProtKB-KW"/>
</dbReference>
<evidence type="ECO:0000256" key="1">
    <source>
        <dbReference type="ARBA" id="ARBA00023125"/>
    </source>
</evidence>
<feature type="domain" description="HTH cro/C1-type" evidence="2">
    <location>
        <begin position="12"/>
        <end position="66"/>
    </location>
</feature>
<dbReference type="GO" id="GO:0003700">
    <property type="term" value="F:DNA-binding transcription factor activity"/>
    <property type="evidence" value="ECO:0007669"/>
    <property type="project" value="TreeGrafter"/>
</dbReference>
<accession>A0A1C6G4W9</accession>
<protein>
    <submittedName>
        <fullName evidence="3">Anaerobic benzoate catabolism transcriptional regulator</fullName>
    </submittedName>
</protein>
<dbReference type="PANTHER" id="PTHR46797:SF1">
    <property type="entry name" value="METHYLPHOSPHONATE SYNTHASE"/>
    <property type="match status" value="1"/>
</dbReference>
<dbReference type="GO" id="GO:0005829">
    <property type="term" value="C:cytosol"/>
    <property type="evidence" value="ECO:0007669"/>
    <property type="project" value="TreeGrafter"/>
</dbReference>
<proteinExistence type="predicted"/>
<reference evidence="3" key="1">
    <citation type="submission" date="2015-09" db="EMBL/GenBank/DDBJ databases">
        <authorList>
            <consortium name="Pathogen Informatics"/>
        </authorList>
    </citation>
    <scope>NUCLEOTIDE SEQUENCE</scope>
    <source>
        <strain evidence="3">2789STDY5834896</strain>
    </source>
</reference>
<dbReference type="InterPro" id="IPR050807">
    <property type="entry name" value="TransReg_Diox_bact_type"/>
</dbReference>
<dbReference type="EMBL" id="FMHG01000001">
    <property type="protein sequence ID" value="SCJ40332.1"/>
    <property type="molecule type" value="Genomic_DNA"/>
</dbReference>
<dbReference type="AlphaFoldDB" id="A0A1C6G4W9"/>
<dbReference type="PANTHER" id="PTHR46797">
    <property type="entry name" value="HTH-TYPE TRANSCRIPTIONAL REGULATOR"/>
    <property type="match status" value="1"/>
</dbReference>
<gene>
    <name evidence="3" type="ORF">SAMEA3545359_00231</name>
</gene>
<dbReference type="PROSITE" id="PS50943">
    <property type="entry name" value="HTH_CROC1"/>
    <property type="match status" value="1"/>
</dbReference>
<name>A0A1C6G4W9_9FIRM</name>
<dbReference type="CDD" id="cd00093">
    <property type="entry name" value="HTH_XRE"/>
    <property type="match status" value="1"/>
</dbReference>